<gene>
    <name evidence="1" type="ORF">MILVUS5_LOCUS15283</name>
</gene>
<organism evidence="1 2">
    <name type="scientific">Trifolium pratense</name>
    <name type="common">Red clover</name>
    <dbReference type="NCBI Taxonomy" id="57577"/>
    <lineage>
        <taxon>Eukaryota</taxon>
        <taxon>Viridiplantae</taxon>
        <taxon>Streptophyta</taxon>
        <taxon>Embryophyta</taxon>
        <taxon>Tracheophyta</taxon>
        <taxon>Spermatophyta</taxon>
        <taxon>Magnoliopsida</taxon>
        <taxon>eudicotyledons</taxon>
        <taxon>Gunneridae</taxon>
        <taxon>Pentapetalae</taxon>
        <taxon>rosids</taxon>
        <taxon>fabids</taxon>
        <taxon>Fabales</taxon>
        <taxon>Fabaceae</taxon>
        <taxon>Papilionoideae</taxon>
        <taxon>50 kb inversion clade</taxon>
        <taxon>NPAAA clade</taxon>
        <taxon>Hologalegina</taxon>
        <taxon>IRL clade</taxon>
        <taxon>Trifolieae</taxon>
        <taxon>Trifolium</taxon>
    </lineage>
</organism>
<dbReference type="EMBL" id="CASHSV030000109">
    <property type="protein sequence ID" value="CAJ2646602.1"/>
    <property type="molecule type" value="Genomic_DNA"/>
</dbReference>
<accession>A0ACB0JQL9</accession>
<sequence>MAISLNLLPRCLVLLHFVLCSLGAKVVTIDVREANNLIQTGHIYLDVRTVQEFVKGPRVNTSKIINIPYMLDTPKGKVKNLYFLKECSSLCNIEDHLVVGCQFGLRSLHATSDLLDGTIFIHSNQQSTSIEIIRYSNLLKPKMDESMNKLTTSELIA</sequence>
<reference evidence="1" key="1">
    <citation type="submission" date="2023-10" db="EMBL/GenBank/DDBJ databases">
        <authorList>
            <person name="Rodriguez Cubillos JULIANA M."/>
            <person name="De Vega J."/>
        </authorList>
    </citation>
    <scope>NUCLEOTIDE SEQUENCE</scope>
</reference>
<dbReference type="Proteomes" id="UP001177021">
    <property type="component" value="Unassembled WGS sequence"/>
</dbReference>
<proteinExistence type="predicted"/>
<keyword evidence="2" id="KW-1185">Reference proteome</keyword>
<comment type="caution">
    <text evidence="1">The sequence shown here is derived from an EMBL/GenBank/DDBJ whole genome shotgun (WGS) entry which is preliminary data.</text>
</comment>
<evidence type="ECO:0000313" key="1">
    <source>
        <dbReference type="EMBL" id="CAJ2646602.1"/>
    </source>
</evidence>
<name>A0ACB0JQL9_TRIPR</name>
<evidence type="ECO:0000313" key="2">
    <source>
        <dbReference type="Proteomes" id="UP001177021"/>
    </source>
</evidence>
<protein>
    <submittedName>
        <fullName evidence="1">Uncharacterized protein</fullName>
    </submittedName>
</protein>